<name>A0A9N8VET2_9GLOM</name>
<comment type="caution">
    <text evidence="1">The sequence shown here is derived from an EMBL/GenBank/DDBJ whole genome shotgun (WGS) entry which is preliminary data.</text>
</comment>
<keyword evidence="2" id="KW-1185">Reference proteome</keyword>
<accession>A0A9N8VET2</accession>
<dbReference type="Proteomes" id="UP000789396">
    <property type="component" value="Unassembled WGS sequence"/>
</dbReference>
<evidence type="ECO:0000313" key="1">
    <source>
        <dbReference type="EMBL" id="CAG8447919.1"/>
    </source>
</evidence>
<reference evidence="1" key="1">
    <citation type="submission" date="2021-06" db="EMBL/GenBank/DDBJ databases">
        <authorList>
            <person name="Kallberg Y."/>
            <person name="Tangrot J."/>
            <person name="Rosling A."/>
        </authorList>
    </citation>
    <scope>NUCLEOTIDE SEQUENCE</scope>
    <source>
        <strain evidence="1">IN212</strain>
    </source>
</reference>
<proteinExistence type="predicted"/>
<evidence type="ECO:0000313" key="2">
    <source>
        <dbReference type="Proteomes" id="UP000789396"/>
    </source>
</evidence>
<dbReference type="AlphaFoldDB" id="A0A9N8VET2"/>
<dbReference type="EMBL" id="CAJVPZ010000002">
    <property type="protein sequence ID" value="CAG8447919.1"/>
    <property type="molecule type" value="Genomic_DNA"/>
</dbReference>
<organism evidence="1 2">
    <name type="scientific">Racocetra fulgida</name>
    <dbReference type="NCBI Taxonomy" id="60492"/>
    <lineage>
        <taxon>Eukaryota</taxon>
        <taxon>Fungi</taxon>
        <taxon>Fungi incertae sedis</taxon>
        <taxon>Mucoromycota</taxon>
        <taxon>Glomeromycotina</taxon>
        <taxon>Glomeromycetes</taxon>
        <taxon>Diversisporales</taxon>
        <taxon>Gigasporaceae</taxon>
        <taxon>Racocetra</taxon>
    </lineage>
</organism>
<dbReference type="OrthoDB" id="2464697at2759"/>
<gene>
    <name evidence="1" type="ORF">RFULGI_LOCUS54</name>
</gene>
<sequence>MPEEETLIIHSDLDELGIPTSGAVNLPIYPVNPKTPFLFSYYLEIYKFSTPELIHQINRTDRVLRALFRKLMKKENRPSWLNSIAEKDLKEAKLQNKIKDAVDFYYAVFNDKENEEFNKEKLEKIISVLNNEDGIFIRGAIPGQCELRKSEEIETFIKQKNQEAVEELIKANNQSESDNEIEQECLRKIIADNLGLKDASKMYILDEDGNPSIFPIYSNSDVFLIAIDINEAQKDIKKRNSFAISDFCISLIEDFEEIFEKIGYYNAEDLLFIEDKLIENNIEKGISYRDYLEKKFGIKGNKIIQFNYNSEYLIENRERFIKGLKKNGQQKEQVLDNYLTNFSEQEQLLNQIEVPFEN</sequence>
<protein>
    <submittedName>
        <fullName evidence="1">11344_t:CDS:1</fullName>
    </submittedName>
</protein>